<reference evidence="2" key="1">
    <citation type="submission" date="2022-08" db="EMBL/GenBank/DDBJ databases">
        <title>Genomic Encyclopedia of Type Strains, Phase V (KMG-V): Genome sequencing to study the core and pangenomes of soil and plant-associated prokaryotes.</title>
        <authorList>
            <person name="Whitman W."/>
        </authorList>
    </citation>
    <scope>NUCLEOTIDE SEQUENCE</scope>
    <source>
        <strain evidence="2">SP3012</strain>
    </source>
</reference>
<keyword evidence="1" id="KW-0812">Transmembrane</keyword>
<feature type="transmembrane region" description="Helical" evidence="1">
    <location>
        <begin position="76"/>
        <end position="94"/>
    </location>
</feature>
<organism evidence="2 3">
    <name type="scientific">Salinibacter ruber</name>
    <dbReference type="NCBI Taxonomy" id="146919"/>
    <lineage>
        <taxon>Bacteria</taxon>
        <taxon>Pseudomonadati</taxon>
        <taxon>Rhodothermota</taxon>
        <taxon>Rhodothermia</taxon>
        <taxon>Rhodothermales</taxon>
        <taxon>Salinibacteraceae</taxon>
        <taxon>Salinibacter</taxon>
    </lineage>
</organism>
<evidence type="ECO:0000313" key="3">
    <source>
        <dbReference type="Proteomes" id="UP001155040"/>
    </source>
</evidence>
<dbReference type="AlphaFoldDB" id="A0A9X2UPW6"/>
<dbReference type="Proteomes" id="UP001155040">
    <property type="component" value="Unassembled WGS sequence"/>
</dbReference>
<evidence type="ECO:0000256" key="1">
    <source>
        <dbReference type="SAM" id="Phobius"/>
    </source>
</evidence>
<feature type="transmembrane region" description="Helical" evidence="1">
    <location>
        <begin position="6"/>
        <end position="24"/>
    </location>
</feature>
<comment type="caution">
    <text evidence="2">The sequence shown here is derived from an EMBL/GenBank/DDBJ whole genome shotgun (WGS) entry which is preliminary data.</text>
</comment>
<keyword evidence="1" id="KW-0472">Membrane</keyword>
<protein>
    <submittedName>
        <fullName evidence="2">Uncharacterized protein</fullName>
    </submittedName>
</protein>
<sequence>MDWIWWTTIEIALGLMVAAVELKFRVYRRTAATARHLRSEKARVGLRTVLYTVVAAVSMLVLNLEVIARSEAPGTGALVMLMLLLVGAFVVATIQTASEE</sequence>
<keyword evidence="1" id="KW-1133">Transmembrane helix</keyword>
<dbReference type="EMBL" id="JANUBF010000039">
    <property type="protein sequence ID" value="MCS4038118.1"/>
    <property type="molecule type" value="Genomic_DNA"/>
</dbReference>
<name>A0A9X2UPW6_9BACT</name>
<evidence type="ECO:0000313" key="2">
    <source>
        <dbReference type="EMBL" id="MCS4038118.1"/>
    </source>
</evidence>
<proteinExistence type="predicted"/>
<feature type="transmembrane region" description="Helical" evidence="1">
    <location>
        <begin position="44"/>
        <end position="64"/>
    </location>
</feature>
<gene>
    <name evidence="2" type="ORF">GGQ01_003208</name>
</gene>
<dbReference type="RefSeq" id="WP_259091341.1">
    <property type="nucleotide sequence ID" value="NZ_JANTZY010000035.1"/>
</dbReference>
<accession>A0A9X2UPW6</accession>